<evidence type="ECO:0000313" key="2">
    <source>
        <dbReference type="Proteomes" id="UP000277204"/>
    </source>
</evidence>
<name>A0A183MIQ1_9TREM</name>
<keyword evidence="2" id="KW-1185">Reference proteome</keyword>
<evidence type="ECO:0000313" key="1">
    <source>
        <dbReference type="EMBL" id="VDP19497.1"/>
    </source>
</evidence>
<dbReference type="EMBL" id="UZAI01017026">
    <property type="protein sequence ID" value="VDP19497.1"/>
    <property type="molecule type" value="Genomic_DNA"/>
</dbReference>
<proteinExistence type="predicted"/>
<dbReference type="Proteomes" id="UP000277204">
    <property type="component" value="Unassembled WGS sequence"/>
</dbReference>
<gene>
    <name evidence="1" type="ORF">SMRZ_LOCUS15926</name>
</gene>
<sequence length="78" mass="8519">MSGESCHKYSTVLNQSSDTSVELPCGESYCDNTGYTTTNEEKKISYDKLALASIARRGAIVDVSEIMVLMKYDTLSAP</sequence>
<dbReference type="AlphaFoldDB" id="A0A183MIQ1"/>
<protein>
    <submittedName>
        <fullName evidence="1">Uncharacterized protein</fullName>
    </submittedName>
</protein>
<organism evidence="1 2">
    <name type="scientific">Schistosoma margrebowiei</name>
    <dbReference type="NCBI Taxonomy" id="48269"/>
    <lineage>
        <taxon>Eukaryota</taxon>
        <taxon>Metazoa</taxon>
        <taxon>Spiralia</taxon>
        <taxon>Lophotrochozoa</taxon>
        <taxon>Platyhelminthes</taxon>
        <taxon>Trematoda</taxon>
        <taxon>Digenea</taxon>
        <taxon>Strigeidida</taxon>
        <taxon>Schistosomatoidea</taxon>
        <taxon>Schistosomatidae</taxon>
        <taxon>Schistosoma</taxon>
    </lineage>
</organism>
<accession>A0A183MIQ1</accession>
<reference evidence="1 2" key="1">
    <citation type="submission" date="2018-11" db="EMBL/GenBank/DDBJ databases">
        <authorList>
            <consortium name="Pathogen Informatics"/>
        </authorList>
    </citation>
    <scope>NUCLEOTIDE SEQUENCE [LARGE SCALE GENOMIC DNA]</scope>
    <source>
        <strain evidence="1 2">Zambia</strain>
    </source>
</reference>